<evidence type="ECO:0000313" key="1">
    <source>
        <dbReference type="EMBL" id="AMO25187.1"/>
    </source>
</evidence>
<dbReference type="InterPro" id="IPR002060">
    <property type="entry name" value="Squ/phyt_synthse"/>
</dbReference>
<gene>
    <name evidence="1" type="ORF">UC35_01545</name>
</gene>
<evidence type="ECO:0000313" key="2">
    <source>
        <dbReference type="Proteomes" id="UP000070433"/>
    </source>
</evidence>
<accession>A0A127JYY3</accession>
<dbReference type="InterPro" id="IPR008949">
    <property type="entry name" value="Isoprenoid_synthase_dom_sf"/>
</dbReference>
<dbReference type="GO" id="GO:0016765">
    <property type="term" value="F:transferase activity, transferring alkyl or aryl (other than methyl) groups"/>
    <property type="evidence" value="ECO:0007669"/>
    <property type="project" value="UniProtKB-ARBA"/>
</dbReference>
<dbReference type="AlphaFoldDB" id="A0A127JYY3"/>
<dbReference type="SFLD" id="SFLDG01018">
    <property type="entry name" value="Squalene/Phytoene_Synthase_Lik"/>
    <property type="match status" value="1"/>
</dbReference>
<proteinExistence type="predicted"/>
<dbReference type="EMBL" id="CP010951">
    <property type="protein sequence ID" value="AMO25187.1"/>
    <property type="molecule type" value="Genomic_DNA"/>
</dbReference>
<dbReference type="Gene3D" id="1.10.600.10">
    <property type="entry name" value="Farnesyl Diphosphate Synthase"/>
    <property type="match status" value="1"/>
</dbReference>
<name>A0A127JYY3_9BURK</name>
<keyword evidence="2" id="KW-1185">Reference proteome</keyword>
<organism evidence="1 2">
    <name type="scientific">Ramlibacter tataouinensis</name>
    <dbReference type="NCBI Taxonomy" id="94132"/>
    <lineage>
        <taxon>Bacteria</taxon>
        <taxon>Pseudomonadati</taxon>
        <taxon>Pseudomonadota</taxon>
        <taxon>Betaproteobacteria</taxon>
        <taxon>Burkholderiales</taxon>
        <taxon>Comamonadaceae</taxon>
        <taxon>Ramlibacter</taxon>
    </lineage>
</organism>
<dbReference type="SFLD" id="SFLDS00005">
    <property type="entry name" value="Isoprenoid_Synthase_Type_I"/>
    <property type="match status" value="1"/>
</dbReference>
<protein>
    <submittedName>
        <fullName evidence="1">Uncharacterized protein</fullName>
    </submittedName>
</protein>
<dbReference type="Proteomes" id="UP000070433">
    <property type="component" value="Chromosome"/>
</dbReference>
<dbReference type="Pfam" id="PF00494">
    <property type="entry name" value="SQS_PSY"/>
    <property type="match status" value="1"/>
</dbReference>
<sequence>MRRPVAVGYLLARASDTLADAPGIEPAERARQLDEYAQAIAHGRPFDPGGPAHVDDEGERALLLALPGWRTWMDALGAADQDDVRAVLAHITRGQRLDVERFGQATGAQPVALASAAQLEEYTYLVAGCVGEFWTRLGFRHLPRYAERPMADMLALGRRYGMALQLVNILRDLGADLAGGRCYLPADELAAAGLAPATLLAEPRRLQPVCAPWRARAQSGLEDGLAYSLAVRSRRIRAASALPALLGTRTLALLRDAGALSLERKVKVPRAQVRRVLWQMMLSLAGRSALQRQFEGLRG</sequence>
<dbReference type="PANTHER" id="PTHR31480">
    <property type="entry name" value="BIFUNCTIONAL LYCOPENE CYCLASE/PHYTOENE SYNTHASE"/>
    <property type="match status" value="1"/>
</dbReference>
<reference evidence="1 2" key="1">
    <citation type="journal article" date="2014" name="Int. J. Syst. Evol. Microbiol.">
        <title>Ramlibacter solisilvae sp. nov., isolated from forest soil, and emended description of the genus Ramlibacter.</title>
        <authorList>
            <person name="Lee H.J."/>
            <person name="Lee S.H."/>
            <person name="Lee S.S."/>
            <person name="Lee J.S."/>
            <person name="Kim Y."/>
            <person name="Kim S.C."/>
            <person name="Jeon C.O."/>
        </authorList>
    </citation>
    <scope>NUCLEOTIDE SEQUENCE [LARGE SCALE GENOMIC DNA]</scope>
    <source>
        <strain evidence="1 2">5-10</strain>
    </source>
</reference>
<dbReference type="SUPFAM" id="SSF48576">
    <property type="entry name" value="Terpenoid synthases"/>
    <property type="match status" value="1"/>
</dbReference>